<reference evidence="4" key="1">
    <citation type="submission" date="2021-02" db="EMBL/GenBank/DDBJ databases">
        <authorList>
            <person name="Nowell W R."/>
        </authorList>
    </citation>
    <scope>NUCLEOTIDE SEQUENCE</scope>
</reference>
<dbReference type="InterPro" id="IPR036354">
    <property type="entry name" value="Prot_inh_pot1_sf"/>
</dbReference>
<proteinExistence type="inferred from homology"/>
<dbReference type="PANTHER" id="PTHR33091">
    <property type="entry name" value="PROTEIN, PUTATIVE, EXPRESSED-RELATED"/>
    <property type="match status" value="1"/>
</dbReference>
<dbReference type="Gene3D" id="3.30.10.10">
    <property type="entry name" value="Trypsin Inhibitor V, subunit A"/>
    <property type="match status" value="1"/>
</dbReference>
<dbReference type="PROSITE" id="PS00285">
    <property type="entry name" value="POTATO_INHIBITOR"/>
    <property type="match status" value="1"/>
</dbReference>
<evidence type="ECO:0000256" key="1">
    <source>
        <dbReference type="ARBA" id="ARBA00008210"/>
    </source>
</evidence>
<evidence type="ECO:0000313" key="5">
    <source>
        <dbReference type="Proteomes" id="UP000663870"/>
    </source>
</evidence>
<protein>
    <submittedName>
        <fullName evidence="4">Uncharacterized protein</fullName>
    </submittedName>
</protein>
<dbReference type="AlphaFoldDB" id="A0A815KQQ3"/>
<dbReference type="Pfam" id="PF00280">
    <property type="entry name" value="potato_inhibit"/>
    <property type="match status" value="1"/>
</dbReference>
<dbReference type="PANTHER" id="PTHR33091:SF29">
    <property type="entry name" value="SUBTILISIN INHIBITOR 1"/>
    <property type="match status" value="1"/>
</dbReference>
<evidence type="ECO:0000256" key="2">
    <source>
        <dbReference type="ARBA" id="ARBA00022690"/>
    </source>
</evidence>
<dbReference type="InterPro" id="IPR000864">
    <property type="entry name" value="Prot_inh_pot1"/>
</dbReference>
<accession>A0A815KQQ3</accession>
<evidence type="ECO:0000256" key="3">
    <source>
        <dbReference type="ARBA" id="ARBA00022900"/>
    </source>
</evidence>
<dbReference type="Proteomes" id="UP000663870">
    <property type="component" value="Unassembled WGS sequence"/>
</dbReference>
<comment type="caution">
    <text evidence="4">The sequence shown here is derived from an EMBL/GenBank/DDBJ whole genome shotgun (WGS) entry which is preliminary data.</text>
</comment>
<sequence>MSAIEKRVWPELVGKDVNSATKTLKEESNIDHIETLRDDSPVTLDFCPTRIRVFVDEKNIVTVEPRIG</sequence>
<keyword evidence="2" id="KW-0646">Protease inhibitor</keyword>
<dbReference type="SUPFAM" id="SSF54654">
    <property type="entry name" value="CI-2 family of serine protease inhibitors"/>
    <property type="match status" value="1"/>
</dbReference>
<gene>
    <name evidence="4" type="ORF">JXQ802_LOCUS34637</name>
</gene>
<dbReference type="GO" id="GO:0009611">
    <property type="term" value="P:response to wounding"/>
    <property type="evidence" value="ECO:0007669"/>
    <property type="project" value="InterPro"/>
</dbReference>
<dbReference type="GO" id="GO:0004867">
    <property type="term" value="F:serine-type endopeptidase inhibitor activity"/>
    <property type="evidence" value="ECO:0007669"/>
    <property type="project" value="UniProtKB-KW"/>
</dbReference>
<keyword evidence="3" id="KW-0722">Serine protease inhibitor</keyword>
<dbReference type="PRINTS" id="PR00292">
    <property type="entry name" value="POTATOINHBTR"/>
</dbReference>
<keyword evidence="5" id="KW-1185">Reference proteome</keyword>
<comment type="similarity">
    <text evidence="1">Belongs to the protease inhibitor I13 (potato type I serine protease inhibitor) family.</text>
</comment>
<organism evidence="4 5">
    <name type="scientific">Rotaria sordida</name>
    <dbReference type="NCBI Taxonomy" id="392033"/>
    <lineage>
        <taxon>Eukaryota</taxon>
        <taxon>Metazoa</taxon>
        <taxon>Spiralia</taxon>
        <taxon>Gnathifera</taxon>
        <taxon>Rotifera</taxon>
        <taxon>Eurotatoria</taxon>
        <taxon>Bdelloidea</taxon>
        <taxon>Philodinida</taxon>
        <taxon>Philodinidae</taxon>
        <taxon>Rotaria</taxon>
    </lineage>
</organism>
<evidence type="ECO:0000313" key="4">
    <source>
        <dbReference type="EMBL" id="CAF1399636.1"/>
    </source>
</evidence>
<name>A0A815KQQ3_9BILA</name>
<dbReference type="EMBL" id="CAJNOL010001660">
    <property type="protein sequence ID" value="CAF1399636.1"/>
    <property type="molecule type" value="Genomic_DNA"/>
</dbReference>